<dbReference type="EC" id="7.1.1.2" evidence="4 18"/>
<comment type="subcellular location">
    <subcellularLocation>
        <location evidence="2 18">Mitochondrion inner membrane</location>
        <topology evidence="2 18">Multi-pass membrane protein</topology>
    </subcellularLocation>
</comment>
<keyword evidence="7 18" id="KW-0679">Respiratory chain</keyword>
<evidence type="ECO:0000256" key="9">
    <source>
        <dbReference type="ARBA" id="ARBA00022792"/>
    </source>
</evidence>
<organism evidence="20">
    <name type="scientific">Dorcus parallelipipedus</name>
    <name type="common">Lesser stag beetle</name>
    <name type="synonym">Scarabaeus parallelipipedus</name>
    <dbReference type="NCBI Taxonomy" id="41107"/>
    <lineage>
        <taxon>Eukaryota</taxon>
        <taxon>Metazoa</taxon>
        <taxon>Ecdysozoa</taxon>
        <taxon>Arthropoda</taxon>
        <taxon>Hexapoda</taxon>
        <taxon>Insecta</taxon>
        <taxon>Pterygota</taxon>
        <taxon>Neoptera</taxon>
        <taxon>Endopterygota</taxon>
        <taxon>Coleoptera</taxon>
        <taxon>Polyphaga</taxon>
        <taxon>Scarabaeiformia</taxon>
        <taxon>Lucanidae</taxon>
        <taxon>Lucaninae</taxon>
        <taxon>Dorcus</taxon>
    </lineage>
</organism>
<dbReference type="PANTHER" id="PTHR46552:SF1">
    <property type="entry name" value="NADH-UBIQUINONE OXIDOREDUCTASE CHAIN 2"/>
    <property type="match status" value="1"/>
</dbReference>
<dbReference type="GO" id="GO:0006120">
    <property type="term" value="P:mitochondrial electron transport, NADH to ubiquinone"/>
    <property type="evidence" value="ECO:0007669"/>
    <property type="project" value="InterPro"/>
</dbReference>
<comment type="catalytic activity">
    <reaction evidence="17 18">
        <text>a ubiquinone + NADH + 5 H(+)(in) = a ubiquinol + NAD(+) + 4 H(+)(out)</text>
        <dbReference type="Rhea" id="RHEA:29091"/>
        <dbReference type="Rhea" id="RHEA-COMP:9565"/>
        <dbReference type="Rhea" id="RHEA-COMP:9566"/>
        <dbReference type="ChEBI" id="CHEBI:15378"/>
        <dbReference type="ChEBI" id="CHEBI:16389"/>
        <dbReference type="ChEBI" id="CHEBI:17976"/>
        <dbReference type="ChEBI" id="CHEBI:57540"/>
        <dbReference type="ChEBI" id="CHEBI:57945"/>
        <dbReference type="EC" id="7.1.1.2"/>
    </reaction>
</comment>
<comment type="similarity">
    <text evidence="3 18">Belongs to the complex I subunit 2 family.</text>
</comment>
<evidence type="ECO:0000256" key="18">
    <source>
        <dbReference type="RuleBase" id="RU003403"/>
    </source>
</evidence>
<geneLocation type="mitochondrion" evidence="20"/>
<keyword evidence="14 18" id="KW-0830">Ubiquinone</keyword>
<evidence type="ECO:0000256" key="7">
    <source>
        <dbReference type="ARBA" id="ARBA00022660"/>
    </source>
</evidence>
<keyword evidence="16 18" id="KW-0472">Membrane</keyword>
<evidence type="ECO:0000256" key="13">
    <source>
        <dbReference type="ARBA" id="ARBA00023027"/>
    </source>
</evidence>
<dbReference type="PRINTS" id="PR01436">
    <property type="entry name" value="NADHDHGNASE2"/>
</dbReference>
<protein>
    <recommendedName>
        <fullName evidence="5 18">NADH-ubiquinone oxidoreductase chain 2</fullName>
        <ecNumber evidence="4 18">7.1.1.2</ecNumber>
    </recommendedName>
</protein>
<keyword evidence="15 18" id="KW-0496">Mitochondrion</keyword>
<dbReference type="InterPro" id="IPR050175">
    <property type="entry name" value="Complex_I_Subunit_2"/>
</dbReference>
<evidence type="ECO:0000256" key="11">
    <source>
        <dbReference type="ARBA" id="ARBA00022982"/>
    </source>
</evidence>
<proteinExistence type="inferred from homology"/>
<evidence type="ECO:0000256" key="3">
    <source>
        <dbReference type="ARBA" id="ARBA00007012"/>
    </source>
</evidence>
<evidence type="ECO:0000256" key="14">
    <source>
        <dbReference type="ARBA" id="ARBA00023075"/>
    </source>
</evidence>
<evidence type="ECO:0000256" key="5">
    <source>
        <dbReference type="ARBA" id="ARBA00021008"/>
    </source>
</evidence>
<keyword evidence="8 18" id="KW-0812">Transmembrane</keyword>
<feature type="transmembrane region" description="Helical" evidence="18">
    <location>
        <begin position="59"/>
        <end position="81"/>
    </location>
</feature>
<feature type="transmembrane region" description="Helical" evidence="18">
    <location>
        <begin position="184"/>
        <end position="214"/>
    </location>
</feature>
<evidence type="ECO:0000256" key="17">
    <source>
        <dbReference type="ARBA" id="ARBA00049551"/>
    </source>
</evidence>
<keyword evidence="11 18" id="KW-0249">Electron transport</keyword>
<evidence type="ECO:0000256" key="8">
    <source>
        <dbReference type="ARBA" id="ARBA00022692"/>
    </source>
</evidence>
<keyword evidence="6" id="KW-0813">Transport</keyword>
<keyword evidence="9 18" id="KW-0999">Mitochondrion inner membrane</keyword>
<evidence type="ECO:0000256" key="16">
    <source>
        <dbReference type="ARBA" id="ARBA00023136"/>
    </source>
</evidence>
<evidence type="ECO:0000256" key="1">
    <source>
        <dbReference type="ARBA" id="ARBA00003257"/>
    </source>
</evidence>
<feature type="transmembrane region" description="Helical" evidence="18">
    <location>
        <begin position="93"/>
        <end position="112"/>
    </location>
</feature>
<dbReference type="GO" id="GO:0008137">
    <property type="term" value="F:NADH dehydrogenase (ubiquinone) activity"/>
    <property type="evidence" value="ECO:0007669"/>
    <property type="project" value="UniProtKB-EC"/>
</dbReference>
<evidence type="ECO:0000256" key="15">
    <source>
        <dbReference type="ARBA" id="ARBA00023128"/>
    </source>
</evidence>
<dbReference type="AlphaFoldDB" id="A0A0S2MS20"/>
<evidence type="ECO:0000259" key="19">
    <source>
        <dbReference type="Pfam" id="PF00361"/>
    </source>
</evidence>
<evidence type="ECO:0000256" key="6">
    <source>
        <dbReference type="ARBA" id="ARBA00022448"/>
    </source>
</evidence>
<evidence type="ECO:0000256" key="4">
    <source>
        <dbReference type="ARBA" id="ARBA00012944"/>
    </source>
</evidence>
<keyword evidence="12 18" id="KW-1133">Transmembrane helix</keyword>
<accession>A0A0S2MS20</accession>
<feature type="transmembrane region" description="Helical" evidence="18">
    <location>
        <begin position="235"/>
        <end position="253"/>
    </location>
</feature>
<feature type="transmembrane region" description="Helical" evidence="18">
    <location>
        <begin position="314"/>
        <end position="334"/>
    </location>
</feature>
<evidence type="ECO:0000256" key="12">
    <source>
        <dbReference type="ARBA" id="ARBA00022989"/>
    </source>
</evidence>
<evidence type="ECO:0000256" key="10">
    <source>
        <dbReference type="ARBA" id="ARBA00022967"/>
    </source>
</evidence>
<reference evidence="20" key="1">
    <citation type="submission" date="2012-06" db="EMBL/GenBank/DDBJ databases">
        <title>Mitogenomics of the Coleoptera under dense taxon sampling.</title>
        <authorList>
            <person name="Timmermans M.J.T.N."/>
            <person name="Lim J."/>
            <person name="Dodsworth S."/>
            <person name="Haran J."/>
            <person name="Ahrens D."/>
            <person name="Bocak L."/>
            <person name="London A."/>
            <person name="Culverwell L."/>
            <person name="Vogler A.P."/>
        </authorList>
    </citation>
    <scope>NUCLEOTIDE SEQUENCE</scope>
</reference>
<evidence type="ECO:0000256" key="2">
    <source>
        <dbReference type="ARBA" id="ARBA00004448"/>
    </source>
</evidence>
<sequence>MWHLNKMVFGSFLALGTLIASSSYSWMGMWVGLEINLLSFIPLISTSKSMYPAESALKYFIAQVLASTILLLSIVVLSVKILNPMESSFQSGLIFNTSLLLKMGAAPLHFWFPEVMEGLSWFNSMILLTWQKIAPMTLLSYSGKTMMLLVAAIISCMIVSGVMGQNHLSLRKIMAYSSINHIGWMIAASLFFEMIWMIYFTIYSVITLNIVILFKKLNIFFMKQLTLMMSHEPSLKVFFILNFLSLGGLPPFLGFFPKWLTIQSMINENFHSLAIVMIITTLATLYFYMRVTFSTLVLSMNSTLLISNPPTYKFFIMATNLVTLASLILSTLVFNLL</sequence>
<dbReference type="EMBL" id="JX412841">
    <property type="protein sequence ID" value="ALO77476.1"/>
    <property type="molecule type" value="Genomic_DNA"/>
</dbReference>
<dbReference type="GO" id="GO:0005743">
    <property type="term" value="C:mitochondrial inner membrane"/>
    <property type="evidence" value="ECO:0007669"/>
    <property type="project" value="UniProtKB-SubCell"/>
</dbReference>
<gene>
    <name evidence="20" type="primary">nad2</name>
</gene>
<comment type="function">
    <text evidence="18">Core subunit of the mitochondrial membrane respiratory chain NADH dehydrogenase (Complex I) which catalyzes electron transfer from NADH through the respiratory chain, using ubiquinone as an electron acceptor. Essential for the catalytic activity and assembly of complex I.</text>
</comment>
<dbReference type="PANTHER" id="PTHR46552">
    <property type="entry name" value="NADH-UBIQUINONE OXIDOREDUCTASE CHAIN 2"/>
    <property type="match status" value="1"/>
</dbReference>
<evidence type="ECO:0000313" key="20">
    <source>
        <dbReference type="EMBL" id="ALO77476.1"/>
    </source>
</evidence>
<keyword evidence="10 18" id="KW-1278">Translocase</keyword>
<comment type="function">
    <text evidence="1">Core subunit of the mitochondrial membrane respiratory chain NADH dehydrogenase (Complex I) that is believed to belong to the minimal assembly required for catalysis. Complex I functions in the transfer of electrons from NADH to the respiratory chain. The immediate electron acceptor for the enzyme is believed to be ubiquinone.</text>
</comment>
<dbReference type="InterPro" id="IPR001750">
    <property type="entry name" value="ND/Mrp_TM"/>
</dbReference>
<dbReference type="Pfam" id="PF00361">
    <property type="entry name" value="Proton_antipo_M"/>
    <property type="match status" value="1"/>
</dbReference>
<feature type="transmembrane region" description="Helical" evidence="18">
    <location>
        <begin position="146"/>
        <end position="164"/>
    </location>
</feature>
<dbReference type="InterPro" id="IPR003917">
    <property type="entry name" value="NADH_UbQ_OxRdtase_chain2"/>
</dbReference>
<name>A0A0S2MS20_DORPA</name>
<feature type="domain" description="NADH:quinone oxidoreductase/Mrp antiporter transmembrane" evidence="19">
    <location>
        <begin position="23"/>
        <end position="281"/>
    </location>
</feature>
<feature type="transmembrane region" description="Helical" evidence="18">
    <location>
        <begin position="273"/>
        <end position="293"/>
    </location>
</feature>
<keyword evidence="13 18" id="KW-0520">NAD</keyword>